<dbReference type="AlphaFoldDB" id="A0A6C0M365"/>
<dbReference type="Pfam" id="PF00085">
    <property type="entry name" value="Thioredoxin"/>
    <property type="match status" value="1"/>
</dbReference>
<feature type="domain" description="Thioredoxin" evidence="2">
    <location>
        <begin position="28"/>
        <end position="161"/>
    </location>
</feature>
<name>A0A6C0M365_9ZZZZ</name>
<accession>A0A6C0M365</accession>
<dbReference type="CDD" id="cd02961">
    <property type="entry name" value="PDI_a_family"/>
    <property type="match status" value="1"/>
</dbReference>
<feature type="compositionally biased region" description="Polar residues" evidence="1">
    <location>
        <begin position="44"/>
        <end position="55"/>
    </location>
</feature>
<evidence type="ECO:0000313" key="3">
    <source>
        <dbReference type="EMBL" id="QHU36274.1"/>
    </source>
</evidence>
<dbReference type="PROSITE" id="PS51352">
    <property type="entry name" value="THIOREDOXIN_2"/>
    <property type="match status" value="1"/>
</dbReference>
<sequence>MDSLKKSAEWMMNNKKVIGYVFIAVFFIVLAQQIYNRHVKSSSNQSQYEGYSNSNETKESNQDANAPVAVIRMFKVDWCPHCKKALPEFQSVQNEYEGKTINGYKLQLVVVDGEDPANESLVNNFNVQGYPTVVLTKDGKNIEYDAKVEKSTLQQFINTMV</sequence>
<dbReference type="GO" id="GO:0003756">
    <property type="term" value="F:protein disulfide isomerase activity"/>
    <property type="evidence" value="ECO:0007669"/>
    <property type="project" value="TreeGrafter"/>
</dbReference>
<reference evidence="3" key="1">
    <citation type="journal article" date="2020" name="Nature">
        <title>Giant virus diversity and host interactions through global metagenomics.</title>
        <authorList>
            <person name="Schulz F."/>
            <person name="Roux S."/>
            <person name="Paez-Espino D."/>
            <person name="Jungbluth S."/>
            <person name="Walsh D.A."/>
            <person name="Denef V.J."/>
            <person name="McMahon K.D."/>
            <person name="Konstantinidis K.T."/>
            <person name="Eloe-Fadrosh E.A."/>
            <person name="Kyrpides N.C."/>
            <person name="Woyke T."/>
        </authorList>
    </citation>
    <scope>NUCLEOTIDE SEQUENCE</scope>
    <source>
        <strain evidence="3">GVMAG-S-1035124-57</strain>
    </source>
</reference>
<proteinExistence type="predicted"/>
<protein>
    <recommendedName>
        <fullName evidence="2">Thioredoxin domain-containing protein</fullName>
    </recommendedName>
</protein>
<dbReference type="PANTHER" id="PTHR45672">
    <property type="entry name" value="PROTEIN DISULFIDE-ISOMERASE C17H9.14C-RELATED"/>
    <property type="match status" value="1"/>
</dbReference>
<dbReference type="GO" id="GO:0006457">
    <property type="term" value="P:protein folding"/>
    <property type="evidence" value="ECO:0007669"/>
    <property type="project" value="TreeGrafter"/>
</dbReference>
<dbReference type="GO" id="GO:0005783">
    <property type="term" value="C:endoplasmic reticulum"/>
    <property type="evidence" value="ECO:0007669"/>
    <property type="project" value="TreeGrafter"/>
</dbReference>
<dbReference type="InterPro" id="IPR036249">
    <property type="entry name" value="Thioredoxin-like_sf"/>
</dbReference>
<dbReference type="EMBL" id="MN740634">
    <property type="protein sequence ID" value="QHU36274.1"/>
    <property type="molecule type" value="Genomic_DNA"/>
</dbReference>
<dbReference type="InterPro" id="IPR051063">
    <property type="entry name" value="PDI"/>
</dbReference>
<dbReference type="SUPFAM" id="SSF52833">
    <property type="entry name" value="Thioredoxin-like"/>
    <property type="match status" value="1"/>
</dbReference>
<feature type="region of interest" description="Disordered" evidence="1">
    <location>
        <begin position="44"/>
        <end position="63"/>
    </location>
</feature>
<evidence type="ECO:0000256" key="1">
    <source>
        <dbReference type="SAM" id="MobiDB-lite"/>
    </source>
</evidence>
<organism evidence="3">
    <name type="scientific">viral metagenome</name>
    <dbReference type="NCBI Taxonomy" id="1070528"/>
    <lineage>
        <taxon>unclassified sequences</taxon>
        <taxon>metagenomes</taxon>
        <taxon>organismal metagenomes</taxon>
    </lineage>
</organism>
<dbReference type="Gene3D" id="3.40.30.10">
    <property type="entry name" value="Glutaredoxin"/>
    <property type="match status" value="1"/>
</dbReference>
<dbReference type="InterPro" id="IPR013766">
    <property type="entry name" value="Thioredoxin_domain"/>
</dbReference>
<evidence type="ECO:0000259" key="2">
    <source>
        <dbReference type="PROSITE" id="PS51352"/>
    </source>
</evidence>